<sequence>MVRPVSDRFAAENDDARAESAAPAEPAAHAALVGPVVHAARIGGAIDEGAGHDAELRVGAPAGQVNASGSAAAEAARLLEPGSLARAARKLATIAAARLIDAPDAAEAQLRRALVVGAAELGARERAELRTRLVTAVAAQPGRARDVARAAAAAAADWAPISPADSTHLWIVAGRSWHRARSHTEAVRAFDQALLGGAAVGYPPGELARVRAVFAESLNHLGRYREAAWQFTEAARLIAASPTERHRHADLLWSAAVARECCGQESEALGGYLRAAGLWGEQDKIVPRARCLRAAAWLQLRGPGGTLRGPWWVTLDVLLTELNRLVAADPAAHHVEELRRTRSQFAQMCAQASGTAEHRPAEAGPRPRRADRPRFPEPSDPYEWWRSY</sequence>
<reference evidence="2 3" key="1">
    <citation type="submission" date="2019-03" db="EMBL/GenBank/DDBJ databases">
        <title>Genomic Encyclopedia of Type Strains, Phase IV (KMG-IV): sequencing the most valuable type-strain genomes for metagenomic binning, comparative biology and taxonomic classification.</title>
        <authorList>
            <person name="Goeker M."/>
        </authorList>
    </citation>
    <scope>NUCLEOTIDE SEQUENCE [LARGE SCALE GENOMIC DNA]</scope>
    <source>
        <strain evidence="2 3">DSM 44496</strain>
    </source>
</reference>
<feature type="compositionally biased region" description="Basic and acidic residues" evidence="1">
    <location>
        <begin position="368"/>
        <end position="377"/>
    </location>
</feature>
<proteinExistence type="predicted"/>
<evidence type="ECO:0000313" key="2">
    <source>
        <dbReference type="EMBL" id="TDP38492.1"/>
    </source>
</evidence>
<keyword evidence="3" id="KW-1185">Reference proteome</keyword>
<feature type="region of interest" description="Disordered" evidence="1">
    <location>
        <begin position="1"/>
        <end position="23"/>
    </location>
</feature>
<dbReference type="SUPFAM" id="SSF48452">
    <property type="entry name" value="TPR-like"/>
    <property type="match status" value="1"/>
</dbReference>
<gene>
    <name evidence="2" type="ORF">DFR75_103149</name>
</gene>
<feature type="region of interest" description="Disordered" evidence="1">
    <location>
        <begin position="349"/>
        <end position="388"/>
    </location>
</feature>
<name>A0A4V3CPL6_NOCIG</name>
<accession>A0A4V3CPL6</accession>
<comment type="caution">
    <text evidence="2">The sequence shown here is derived from an EMBL/GenBank/DDBJ whole genome shotgun (WGS) entry which is preliminary data.</text>
</comment>
<protein>
    <recommendedName>
        <fullName evidence="4">Tetratricopeptide repeat protein</fullName>
    </recommendedName>
</protein>
<feature type="compositionally biased region" description="Basic and acidic residues" evidence="1">
    <location>
        <begin position="1"/>
        <end position="18"/>
    </location>
</feature>
<dbReference type="Gene3D" id="1.25.40.10">
    <property type="entry name" value="Tetratricopeptide repeat domain"/>
    <property type="match status" value="1"/>
</dbReference>
<dbReference type="AlphaFoldDB" id="A0A4V3CPL6"/>
<evidence type="ECO:0000256" key="1">
    <source>
        <dbReference type="SAM" id="MobiDB-lite"/>
    </source>
</evidence>
<dbReference type="InterPro" id="IPR011990">
    <property type="entry name" value="TPR-like_helical_dom_sf"/>
</dbReference>
<evidence type="ECO:0000313" key="3">
    <source>
        <dbReference type="Proteomes" id="UP000295087"/>
    </source>
</evidence>
<organism evidence="2 3">
    <name type="scientific">Nocardia ignorata</name>
    <dbReference type="NCBI Taxonomy" id="145285"/>
    <lineage>
        <taxon>Bacteria</taxon>
        <taxon>Bacillati</taxon>
        <taxon>Actinomycetota</taxon>
        <taxon>Actinomycetes</taxon>
        <taxon>Mycobacteriales</taxon>
        <taxon>Nocardiaceae</taxon>
        <taxon>Nocardia</taxon>
    </lineage>
</organism>
<dbReference type="EMBL" id="SNXK01000003">
    <property type="protein sequence ID" value="TDP38492.1"/>
    <property type="molecule type" value="Genomic_DNA"/>
</dbReference>
<evidence type="ECO:0008006" key="4">
    <source>
        <dbReference type="Google" id="ProtNLM"/>
    </source>
</evidence>
<dbReference type="Proteomes" id="UP000295087">
    <property type="component" value="Unassembled WGS sequence"/>
</dbReference>